<dbReference type="Pfam" id="PF03466">
    <property type="entry name" value="LysR_substrate"/>
    <property type="match status" value="1"/>
</dbReference>
<dbReference type="GO" id="GO:0003677">
    <property type="term" value="F:DNA binding"/>
    <property type="evidence" value="ECO:0007669"/>
    <property type="project" value="UniProtKB-KW"/>
</dbReference>
<dbReference type="Proteomes" id="UP000076335">
    <property type="component" value="Unassembled WGS sequence"/>
</dbReference>
<evidence type="ECO:0000313" key="7">
    <source>
        <dbReference type="Proteomes" id="UP000076335"/>
    </source>
</evidence>
<sequence>MIDYKLLQASAEVIRHGSFEKAARDLGLTQSAISQRVKLLEDRLGQPLIVRSKPIAATDAGKRLLQHYQRVSLLEQELYDELPKLHSASRFGQIAIAVNADSLATWFVKVPKRLFHELDLLVHLTVDDEALNHEALQAGTVLGAVSLRPDPIQGCRVRPLGAMRYIMVVAPEFRDRYFANGVTADVLRSCPAVNFSRHDELQNQFLNRYFGLVPGEFPAHTVPSSQGFVTVAEQGIAYAVVEEHQAAEGLQSGRLVQPCPHVIERPLYWHHWNMQSGLLSQVNEIVLGEARHYLPQIGN</sequence>
<dbReference type="InterPro" id="IPR017685">
    <property type="entry name" value="ArgP"/>
</dbReference>
<dbReference type="OrthoDB" id="3252676at2"/>
<dbReference type="PRINTS" id="PR00039">
    <property type="entry name" value="HTHLYSR"/>
</dbReference>
<evidence type="ECO:0000256" key="4">
    <source>
        <dbReference type="ARBA" id="ARBA00023163"/>
    </source>
</evidence>
<dbReference type="Gene3D" id="3.40.190.290">
    <property type="match status" value="1"/>
</dbReference>
<feature type="domain" description="HTH lysR-type" evidence="5">
    <location>
        <begin position="2"/>
        <end position="58"/>
    </location>
</feature>
<dbReference type="InterPro" id="IPR050176">
    <property type="entry name" value="LTTR"/>
</dbReference>
<evidence type="ECO:0000313" key="6">
    <source>
        <dbReference type="EMBL" id="KZB68203.1"/>
    </source>
</evidence>
<reference evidence="6 7" key="1">
    <citation type="submission" date="2015-12" db="EMBL/GenBank/DDBJ databases">
        <title>Genome sequence of Thalassospira lucentensis MCCC 1A02072.</title>
        <authorList>
            <person name="Lu L."/>
            <person name="Lai Q."/>
            <person name="Shao Z."/>
            <person name="Qian P."/>
        </authorList>
    </citation>
    <scope>NUCLEOTIDE SEQUENCE [LARGE SCALE GENOMIC DNA]</scope>
    <source>
        <strain evidence="6 7">MCCC 1A02072</strain>
    </source>
</reference>
<keyword evidence="4" id="KW-0804">Transcription</keyword>
<dbReference type="InterPro" id="IPR000847">
    <property type="entry name" value="LysR_HTH_N"/>
</dbReference>
<dbReference type="GO" id="GO:0003700">
    <property type="term" value="F:DNA-binding transcription factor activity"/>
    <property type="evidence" value="ECO:0007669"/>
    <property type="project" value="InterPro"/>
</dbReference>
<accession>A0A154L9T2</accession>
<dbReference type="Gene3D" id="1.10.10.10">
    <property type="entry name" value="Winged helix-like DNA-binding domain superfamily/Winged helix DNA-binding domain"/>
    <property type="match status" value="1"/>
</dbReference>
<dbReference type="SUPFAM" id="SSF46785">
    <property type="entry name" value="Winged helix' DNA-binding domain"/>
    <property type="match status" value="1"/>
</dbReference>
<dbReference type="NCBIfam" id="NF002964">
    <property type="entry name" value="PRK03635.1"/>
    <property type="match status" value="1"/>
</dbReference>
<gene>
    <name evidence="6" type="ORF">AUP42_12150</name>
</gene>
<dbReference type="PANTHER" id="PTHR30579:SF2">
    <property type="entry name" value="HTH-TYPE TRANSCRIPTIONAL REGULATOR ARGP"/>
    <property type="match status" value="1"/>
</dbReference>
<comment type="caution">
    <text evidence="6">The sequence shown here is derived from an EMBL/GenBank/DDBJ whole genome shotgun (WGS) entry which is preliminary data.</text>
</comment>
<dbReference type="Pfam" id="PF00126">
    <property type="entry name" value="HTH_1"/>
    <property type="match status" value="1"/>
</dbReference>
<dbReference type="InterPro" id="IPR036390">
    <property type="entry name" value="WH_DNA-bd_sf"/>
</dbReference>
<dbReference type="InterPro" id="IPR005119">
    <property type="entry name" value="LysR_subst-bd"/>
</dbReference>
<dbReference type="NCBIfam" id="NF009888">
    <property type="entry name" value="PRK13348.1"/>
    <property type="match status" value="1"/>
</dbReference>
<organism evidence="6 7">
    <name type="scientific">Thalassospira lucentensis</name>
    <dbReference type="NCBI Taxonomy" id="168935"/>
    <lineage>
        <taxon>Bacteria</taxon>
        <taxon>Pseudomonadati</taxon>
        <taxon>Pseudomonadota</taxon>
        <taxon>Alphaproteobacteria</taxon>
        <taxon>Rhodospirillales</taxon>
        <taxon>Thalassospiraceae</taxon>
        <taxon>Thalassospira</taxon>
    </lineage>
</organism>
<dbReference type="SUPFAM" id="SSF53850">
    <property type="entry name" value="Periplasmic binding protein-like II"/>
    <property type="match status" value="1"/>
</dbReference>
<keyword evidence="3" id="KW-0238">DNA-binding</keyword>
<name>A0A154L9T2_9PROT</name>
<protein>
    <submittedName>
        <fullName evidence="6">Chromosome replication initiation inhibitor protein</fullName>
    </submittedName>
</protein>
<keyword evidence="2" id="KW-0805">Transcription regulation</keyword>
<proteinExistence type="inferred from homology"/>
<dbReference type="PANTHER" id="PTHR30579">
    <property type="entry name" value="TRANSCRIPTIONAL REGULATOR"/>
    <property type="match status" value="1"/>
</dbReference>
<evidence type="ECO:0000256" key="2">
    <source>
        <dbReference type="ARBA" id="ARBA00023015"/>
    </source>
</evidence>
<evidence type="ECO:0000256" key="1">
    <source>
        <dbReference type="ARBA" id="ARBA00009437"/>
    </source>
</evidence>
<dbReference type="EMBL" id="LPVY01000003">
    <property type="protein sequence ID" value="KZB68203.1"/>
    <property type="molecule type" value="Genomic_DNA"/>
</dbReference>
<dbReference type="InterPro" id="IPR036388">
    <property type="entry name" value="WH-like_DNA-bd_sf"/>
</dbReference>
<dbReference type="PROSITE" id="PS50931">
    <property type="entry name" value="HTH_LYSR"/>
    <property type="match status" value="1"/>
</dbReference>
<evidence type="ECO:0000256" key="3">
    <source>
        <dbReference type="ARBA" id="ARBA00023125"/>
    </source>
</evidence>
<comment type="similarity">
    <text evidence="1">Belongs to the LysR transcriptional regulatory family.</text>
</comment>
<dbReference type="AlphaFoldDB" id="A0A154L9T2"/>
<evidence type="ECO:0000259" key="5">
    <source>
        <dbReference type="PROSITE" id="PS50931"/>
    </source>
</evidence>
<dbReference type="RefSeq" id="WP_062949118.1">
    <property type="nucleotide sequence ID" value="NZ_LPVY01000003.1"/>
</dbReference>
<dbReference type="NCBIfam" id="TIGR03298">
    <property type="entry name" value="argP"/>
    <property type="match status" value="1"/>
</dbReference>